<dbReference type="PhylomeDB" id="A7RGW3"/>
<dbReference type="eggNOG" id="KOG2744">
    <property type="taxonomic scope" value="Eukaryota"/>
</dbReference>
<feature type="non-terminal residue" evidence="1">
    <location>
        <position position="214"/>
    </location>
</feature>
<sequence>IGSSCGRHGSYTFYKGFRIISGEKVKNYCLGEFYFVRKAVNLPICIAELQLIWHDSGCDSKLASARLYFKPEDTPQGRLSIHGKDELLYAEQKVVIKCEDMLRWEYCGPDWRTGLVPTCTEDLIPTNDTRINSYNSQTEQTCVLRESQNINNTAEKLIILTFQAYCRYASLKKRLQEGLKISKSELTALGGIISQDRATRIVFCRESFSCTDIE</sequence>
<name>A7RGW3_NEMVE</name>
<accession>A7RGW3</accession>
<evidence type="ECO:0000313" key="1">
    <source>
        <dbReference type="EMBL" id="EDO49242.1"/>
    </source>
</evidence>
<gene>
    <name evidence="1" type="ORF">NEMVEDRAFT_v1g81452</name>
</gene>
<keyword evidence="2" id="KW-1185">Reference proteome</keyword>
<dbReference type="EMBL" id="DS469510">
    <property type="protein sequence ID" value="EDO49242.1"/>
    <property type="molecule type" value="Genomic_DNA"/>
</dbReference>
<dbReference type="Proteomes" id="UP000001593">
    <property type="component" value="Unassembled WGS sequence"/>
</dbReference>
<evidence type="ECO:0000313" key="2">
    <source>
        <dbReference type="Proteomes" id="UP000001593"/>
    </source>
</evidence>
<proteinExistence type="predicted"/>
<protein>
    <submittedName>
        <fullName evidence="1">Uncharacterized protein</fullName>
    </submittedName>
</protein>
<dbReference type="InterPro" id="IPR043151">
    <property type="entry name" value="BAH_sf"/>
</dbReference>
<dbReference type="AlphaFoldDB" id="A7RGW3"/>
<dbReference type="STRING" id="45351.A7RGW3"/>
<feature type="non-terminal residue" evidence="1">
    <location>
        <position position="1"/>
    </location>
</feature>
<organism evidence="1 2">
    <name type="scientific">Nematostella vectensis</name>
    <name type="common">Starlet sea anemone</name>
    <dbReference type="NCBI Taxonomy" id="45351"/>
    <lineage>
        <taxon>Eukaryota</taxon>
        <taxon>Metazoa</taxon>
        <taxon>Cnidaria</taxon>
        <taxon>Anthozoa</taxon>
        <taxon>Hexacorallia</taxon>
        <taxon>Actiniaria</taxon>
        <taxon>Edwardsiidae</taxon>
        <taxon>Nematostella</taxon>
    </lineage>
</organism>
<dbReference type="Gene3D" id="2.30.30.490">
    <property type="match status" value="1"/>
</dbReference>
<dbReference type="HOGENOM" id="CLU_037084_0_0_1"/>
<dbReference type="OMA" id="CDEFGEC"/>
<dbReference type="InParanoid" id="A7RGW3"/>
<reference evidence="1 2" key="1">
    <citation type="journal article" date="2007" name="Science">
        <title>Sea anemone genome reveals ancestral eumetazoan gene repertoire and genomic organization.</title>
        <authorList>
            <person name="Putnam N.H."/>
            <person name="Srivastava M."/>
            <person name="Hellsten U."/>
            <person name="Dirks B."/>
            <person name="Chapman J."/>
            <person name="Salamov A."/>
            <person name="Terry A."/>
            <person name="Shapiro H."/>
            <person name="Lindquist E."/>
            <person name="Kapitonov V.V."/>
            <person name="Jurka J."/>
            <person name="Genikhovich G."/>
            <person name="Grigoriev I.V."/>
            <person name="Lucas S.M."/>
            <person name="Steele R.E."/>
            <person name="Finnerty J.R."/>
            <person name="Technau U."/>
            <person name="Martindale M.Q."/>
            <person name="Rokhsar D.S."/>
        </authorList>
    </citation>
    <scope>NUCLEOTIDE SEQUENCE [LARGE SCALE GENOMIC DNA]</scope>
    <source>
        <strain evidence="2">CH2 X CH6</strain>
    </source>
</reference>